<comment type="subcellular location">
    <subcellularLocation>
        <location evidence="1">Nucleus</location>
    </subcellularLocation>
</comment>
<dbReference type="GeneID" id="8235180"/>
<proteinExistence type="inferred from homology"/>
<keyword evidence="13" id="KW-0560">Oxidoreductase</keyword>
<dbReference type="InterPro" id="IPR033710">
    <property type="entry name" value="TBP_eukaryotic"/>
</dbReference>
<evidence type="ECO:0000256" key="10">
    <source>
        <dbReference type="ARBA" id="ARBA00042653"/>
    </source>
</evidence>
<dbReference type="AlphaFoldDB" id="E0VZG8"/>
<evidence type="ECO:0000256" key="12">
    <source>
        <dbReference type="SAM" id="MobiDB-lite"/>
    </source>
</evidence>
<dbReference type="InParanoid" id="E0VZG8"/>
<evidence type="ECO:0000256" key="5">
    <source>
        <dbReference type="ARBA" id="ARBA00023163"/>
    </source>
</evidence>
<dbReference type="GO" id="GO:0016491">
    <property type="term" value="F:oxidoreductase activity"/>
    <property type="evidence" value="ECO:0007669"/>
    <property type="project" value="UniProtKB-KW"/>
</dbReference>
<dbReference type="EMBL" id="DS235852">
    <property type="protein sequence ID" value="EEB18774.1"/>
    <property type="molecule type" value="Genomic_DNA"/>
</dbReference>
<evidence type="ECO:0000256" key="6">
    <source>
        <dbReference type="ARBA" id="ARBA00023242"/>
    </source>
</evidence>
<feature type="compositionally biased region" description="Low complexity" evidence="12">
    <location>
        <begin position="27"/>
        <end position="40"/>
    </location>
</feature>
<evidence type="ECO:0000256" key="8">
    <source>
        <dbReference type="ARBA" id="ARBA00033017"/>
    </source>
</evidence>
<reference evidence="13" key="2">
    <citation type="submission" date="2007-04" db="EMBL/GenBank/DDBJ databases">
        <title>The genome of the human body louse.</title>
        <authorList>
            <consortium name="The Human Body Louse Genome Consortium"/>
            <person name="Kirkness E."/>
            <person name="Walenz B."/>
            <person name="Hass B."/>
            <person name="Bruggner R."/>
            <person name="Strausberg R."/>
        </authorList>
    </citation>
    <scope>NUCLEOTIDE SEQUENCE</scope>
    <source>
        <strain evidence="13">USDA</strain>
    </source>
</reference>
<dbReference type="InterPro" id="IPR030491">
    <property type="entry name" value="TBP_CS"/>
</dbReference>
<dbReference type="VEuPathDB" id="VectorBase:PHUM533080"/>
<dbReference type="HAMAP" id="MF_00408">
    <property type="entry name" value="TATA_bind_prot_arch"/>
    <property type="match status" value="1"/>
</dbReference>
<dbReference type="GO" id="GO:0001092">
    <property type="term" value="F:TFIIA-class transcription factor complex binding"/>
    <property type="evidence" value="ECO:0007669"/>
    <property type="project" value="UniProtKB-ARBA"/>
</dbReference>
<dbReference type="OMA" id="HMMPMSE"/>
<organism>
    <name type="scientific">Pediculus humanus subsp. corporis</name>
    <name type="common">Body louse</name>
    <dbReference type="NCBI Taxonomy" id="121224"/>
    <lineage>
        <taxon>Eukaryota</taxon>
        <taxon>Metazoa</taxon>
        <taxon>Ecdysozoa</taxon>
        <taxon>Arthropoda</taxon>
        <taxon>Hexapoda</taxon>
        <taxon>Insecta</taxon>
        <taxon>Pterygota</taxon>
        <taxon>Neoptera</taxon>
        <taxon>Paraneoptera</taxon>
        <taxon>Psocodea</taxon>
        <taxon>Troctomorpha</taxon>
        <taxon>Phthiraptera</taxon>
        <taxon>Anoplura</taxon>
        <taxon>Pediculidae</taxon>
        <taxon>Pediculus</taxon>
    </lineage>
</organism>
<feature type="region of interest" description="Disordered" evidence="12">
    <location>
        <begin position="27"/>
        <end position="48"/>
    </location>
</feature>
<dbReference type="InterPro" id="IPR012295">
    <property type="entry name" value="TBP_dom_sf"/>
</dbReference>
<dbReference type="GO" id="GO:0000992">
    <property type="term" value="F:RNA polymerase III cis-regulatory region sequence-specific DNA binding"/>
    <property type="evidence" value="ECO:0007669"/>
    <property type="project" value="UniProtKB-ARBA"/>
</dbReference>
<evidence type="ECO:0000256" key="9">
    <source>
        <dbReference type="ARBA" id="ARBA00037612"/>
    </source>
</evidence>
<dbReference type="GO" id="GO:0042797">
    <property type="term" value="P:tRNA transcription by RNA polymerase III"/>
    <property type="evidence" value="ECO:0007669"/>
    <property type="project" value="UniProtKB-ARBA"/>
</dbReference>
<sequence length="298" mass="32916">MLPSPGFSIPSVGTPLHQPEEDQQILLHAQQQQQQQQPQHVMPSASPLQPMGLNLPHKQHTYAPSAVGFTTPQSLMQPQTPVSVQLLQGSASIRDNPPLSVAPATPQPMTPMTPASVDSGIVPQLQNIVSTVNLGCKLDLKKIAIHARNAEYNPKRFAAVIMRIREPRTTALIFSSGKMVCTGAKSEDDSRLAARKYARIIQKLGFAAKFLDFKIQNMVGSCDVKFPIRLEGLVLTHGQFSSYEPELFPGLIYRMVKPRIVLLIFVSGKVVLTGAKVRQEIYEAFDNIYPILKSFKKQ</sequence>
<reference evidence="13" key="1">
    <citation type="submission" date="2007-04" db="EMBL/GenBank/DDBJ databases">
        <title>Annotation of Pediculus humanus corporis strain USDA.</title>
        <authorList>
            <person name="Kirkness E."/>
            <person name="Hannick L."/>
            <person name="Hass B."/>
            <person name="Bruggner R."/>
            <person name="Lawson D."/>
            <person name="Bidwell S."/>
            <person name="Joardar V."/>
            <person name="Caler E."/>
            <person name="Walenz B."/>
            <person name="Inman J."/>
            <person name="Schobel S."/>
            <person name="Galinsky K."/>
            <person name="Amedeo P."/>
            <person name="Strausberg R."/>
        </authorList>
    </citation>
    <scope>NUCLEOTIDE SEQUENCE</scope>
    <source>
        <strain evidence="13">USDA</strain>
    </source>
</reference>
<keyword evidence="4" id="KW-0238">DNA-binding</keyword>
<dbReference type="InterPro" id="IPR000814">
    <property type="entry name" value="TBP"/>
</dbReference>
<dbReference type="PANTHER" id="PTHR10126">
    <property type="entry name" value="TATA-BOX BINDING PROTEIN"/>
    <property type="match status" value="1"/>
</dbReference>
<evidence type="ECO:0000256" key="7">
    <source>
        <dbReference type="ARBA" id="ARBA00030739"/>
    </source>
</evidence>
<keyword evidence="15" id="KW-1185">Reference proteome</keyword>
<dbReference type="PROSITE" id="PS00351">
    <property type="entry name" value="TFIID"/>
    <property type="match status" value="1"/>
</dbReference>
<dbReference type="PRINTS" id="PR00686">
    <property type="entry name" value="TIFACTORIID"/>
</dbReference>
<dbReference type="EMBL" id="AAZO01006468">
    <property type="status" value="NOT_ANNOTATED_CDS"/>
    <property type="molecule type" value="Genomic_DNA"/>
</dbReference>
<dbReference type="Proteomes" id="UP000009046">
    <property type="component" value="Unassembled WGS sequence"/>
</dbReference>
<evidence type="ECO:0000256" key="2">
    <source>
        <dbReference type="ARBA" id="ARBA00005560"/>
    </source>
</evidence>
<evidence type="ECO:0000256" key="3">
    <source>
        <dbReference type="ARBA" id="ARBA00021962"/>
    </source>
</evidence>
<evidence type="ECO:0000256" key="1">
    <source>
        <dbReference type="ARBA" id="ARBA00004123"/>
    </source>
</evidence>
<reference evidence="14" key="3">
    <citation type="submission" date="2020-05" db="UniProtKB">
        <authorList>
            <consortium name="EnsemblMetazoa"/>
        </authorList>
    </citation>
    <scope>IDENTIFICATION</scope>
    <source>
        <strain evidence="14">USDA</strain>
    </source>
</reference>
<dbReference type="OrthoDB" id="2127950at2759"/>
<evidence type="ECO:0000256" key="4">
    <source>
        <dbReference type="ARBA" id="ARBA00023125"/>
    </source>
</evidence>
<dbReference type="HOGENOM" id="CLU_060161_1_3_1"/>
<protein>
    <recommendedName>
        <fullName evidence="3">TATA-box-binding protein</fullName>
    </recommendedName>
    <alternativeName>
        <fullName evidence="7">TATA sequence-binding protein</fullName>
    </alternativeName>
    <alternativeName>
        <fullName evidence="10">TATA-binding factor</fullName>
    </alternativeName>
    <alternativeName>
        <fullName evidence="8">TATA-box factor</fullName>
    </alternativeName>
    <alternativeName>
        <fullName evidence="11">Transcription initiation factor TFIID TBP subunit</fullName>
    </alternativeName>
</protein>
<dbReference type="GO" id="GO:0000978">
    <property type="term" value="F:RNA polymerase II cis-regulatory region sequence-specific DNA binding"/>
    <property type="evidence" value="ECO:0007669"/>
    <property type="project" value="UniProtKB-ARBA"/>
</dbReference>
<comment type="function">
    <text evidence="9">General transcription factor that functions at the core of the DNA-binding multiprotein factor TFIID. Binding of TFIID to the TATA box is the initial transcriptional step of the pre-initiation complex (PIC), playing a role in the activation of eukaryotic genes transcribed by RNA polymerase II.</text>
</comment>
<dbReference type="FunFam" id="3.30.310.10:FF:000002">
    <property type="entry name" value="TATA-box-binding protein 2"/>
    <property type="match status" value="1"/>
</dbReference>
<keyword evidence="5" id="KW-0804">Transcription</keyword>
<keyword evidence="6" id="KW-0539">Nucleus</keyword>
<dbReference type="STRING" id="121224.E0VZG8"/>
<dbReference type="GO" id="GO:0005634">
    <property type="term" value="C:nucleus"/>
    <property type="evidence" value="ECO:0007669"/>
    <property type="project" value="UniProtKB-SubCell"/>
</dbReference>
<dbReference type="FunFam" id="3.30.310.10:FF:000001">
    <property type="entry name" value="TATA-box-binding protein 2"/>
    <property type="match status" value="1"/>
</dbReference>
<evidence type="ECO:0000313" key="14">
    <source>
        <dbReference type="EnsemblMetazoa" id="PHUM533080-PA"/>
    </source>
</evidence>
<dbReference type="Gene3D" id="3.30.310.10">
    <property type="entry name" value="TATA-Binding Protein"/>
    <property type="match status" value="2"/>
</dbReference>
<accession>E0VZG8</accession>
<gene>
    <name evidence="14" type="primary">8235180</name>
    <name evidence="13" type="ORF">Phum_PHUM533080</name>
</gene>
<dbReference type="EnsemblMetazoa" id="PHUM533080-RA">
    <property type="protein sequence ID" value="PHUM533080-PA"/>
    <property type="gene ID" value="PHUM533080"/>
</dbReference>
<comment type="similarity">
    <text evidence="2">Belongs to the TBP family.</text>
</comment>
<dbReference type="FunCoup" id="E0VZG8">
    <property type="interactions" value="2019"/>
</dbReference>
<dbReference type="RefSeq" id="XP_002431512.1">
    <property type="nucleotide sequence ID" value="XM_002431467.1"/>
</dbReference>
<evidence type="ECO:0000313" key="13">
    <source>
        <dbReference type="EMBL" id="EEB18774.1"/>
    </source>
</evidence>
<dbReference type="eggNOG" id="KOG3302">
    <property type="taxonomic scope" value="Eukaryota"/>
</dbReference>
<dbReference type="SUPFAM" id="SSF55945">
    <property type="entry name" value="TATA-box binding protein-like"/>
    <property type="match status" value="2"/>
</dbReference>
<dbReference type="CTD" id="8235180"/>
<dbReference type="Pfam" id="PF00352">
    <property type="entry name" value="TBP"/>
    <property type="match status" value="2"/>
</dbReference>
<dbReference type="GO" id="GO:0006352">
    <property type="term" value="P:DNA-templated transcription initiation"/>
    <property type="evidence" value="ECO:0007669"/>
    <property type="project" value="InterPro"/>
</dbReference>
<evidence type="ECO:0000313" key="15">
    <source>
        <dbReference type="Proteomes" id="UP000009046"/>
    </source>
</evidence>
<dbReference type="CDD" id="cd04516">
    <property type="entry name" value="TBP_eukaryotes"/>
    <property type="match status" value="1"/>
</dbReference>
<evidence type="ECO:0000256" key="11">
    <source>
        <dbReference type="ARBA" id="ARBA00042691"/>
    </source>
</evidence>
<dbReference type="KEGG" id="phu:Phum_PHUM533080"/>
<name>E0VZG8_PEDHC</name>